<gene>
    <name evidence="3" type="ORF">CTheo_5873</name>
</gene>
<keyword evidence="2" id="KW-1133">Transmembrane helix</keyword>
<feature type="region of interest" description="Disordered" evidence="1">
    <location>
        <begin position="316"/>
        <end position="343"/>
    </location>
</feature>
<reference evidence="3 4" key="1">
    <citation type="journal article" date="2019" name="Fungal Biol. Biotechnol.">
        <title>Draft genome sequence of fastidious pathogen Ceratobasidium theobromae, which causes vascular-streak dieback in Theobroma cacao.</title>
        <authorList>
            <person name="Ali S.S."/>
            <person name="Asman A."/>
            <person name="Shao J."/>
            <person name="Firmansyah A.P."/>
            <person name="Susilo A.W."/>
            <person name="Rosmana A."/>
            <person name="McMahon P."/>
            <person name="Junaid M."/>
            <person name="Guest D."/>
            <person name="Kheng T.Y."/>
            <person name="Meinhardt L.W."/>
            <person name="Bailey B.A."/>
        </authorList>
    </citation>
    <scope>NUCLEOTIDE SEQUENCE [LARGE SCALE GENOMIC DNA]</scope>
    <source>
        <strain evidence="3 4">CT2</strain>
    </source>
</reference>
<dbReference type="EMBL" id="SSOP01000152">
    <property type="protein sequence ID" value="KAB5590677.1"/>
    <property type="molecule type" value="Genomic_DNA"/>
</dbReference>
<evidence type="ECO:0000256" key="2">
    <source>
        <dbReference type="SAM" id="Phobius"/>
    </source>
</evidence>
<name>A0A5N5QHB4_9AGAM</name>
<sequence>MNTDVLLAVTAFASAVDMRQRQAPPAPTSPVAASCSVAAASSPVVTAAPRVLVQRRHIEQRQNYPTCDDVGNNILSCYPTSNVTVVQGEWTRFVWNHRYPEYIGYGNLDIYLFHADSDVAAANWTNIPNSKGLLGVSVNDEFWGTRGVTGWRDGQNQTMPFYFLAVSAGATLDGGEPRQSTFTAVQTRLPDYYSQSLTSAASLASLSTLSTLSTSSAALSPTGSAGGSLQNGAGNDSFPKWAIALLVILGALALAALLLLAWLSARNLRTRQRRRSTGSSTPIMAVPAAHAPDSASPVHDAPGASLVGRPVSLRRGPGSMGAGGIHAGTDGASTRSGETGPISGQDAAIMASAFRARLRKPDFATRPDEEGESPEERDAREQTELLKEQLAEEGRDIQSVRSERGVRVYNSTAEDGSEDGGPWSATPRPATPRR</sequence>
<evidence type="ECO:0008006" key="5">
    <source>
        <dbReference type="Google" id="ProtNLM"/>
    </source>
</evidence>
<organism evidence="3 4">
    <name type="scientific">Ceratobasidium theobromae</name>
    <dbReference type="NCBI Taxonomy" id="1582974"/>
    <lineage>
        <taxon>Eukaryota</taxon>
        <taxon>Fungi</taxon>
        <taxon>Dikarya</taxon>
        <taxon>Basidiomycota</taxon>
        <taxon>Agaricomycotina</taxon>
        <taxon>Agaricomycetes</taxon>
        <taxon>Cantharellales</taxon>
        <taxon>Ceratobasidiaceae</taxon>
        <taxon>Ceratobasidium</taxon>
    </lineage>
</organism>
<evidence type="ECO:0000313" key="4">
    <source>
        <dbReference type="Proteomes" id="UP000383932"/>
    </source>
</evidence>
<proteinExistence type="predicted"/>
<keyword evidence="2" id="KW-0472">Membrane</keyword>
<feature type="region of interest" description="Disordered" evidence="1">
    <location>
        <begin position="358"/>
        <end position="434"/>
    </location>
</feature>
<comment type="caution">
    <text evidence="3">The sequence shown here is derived from an EMBL/GenBank/DDBJ whole genome shotgun (WGS) entry which is preliminary data.</text>
</comment>
<evidence type="ECO:0000313" key="3">
    <source>
        <dbReference type="EMBL" id="KAB5590677.1"/>
    </source>
</evidence>
<keyword evidence="4" id="KW-1185">Reference proteome</keyword>
<protein>
    <recommendedName>
        <fullName evidence="5">Transmembrane protein</fullName>
    </recommendedName>
</protein>
<evidence type="ECO:0000256" key="1">
    <source>
        <dbReference type="SAM" id="MobiDB-lite"/>
    </source>
</evidence>
<dbReference type="AlphaFoldDB" id="A0A5N5QHB4"/>
<dbReference type="OrthoDB" id="2278929at2759"/>
<accession>A0A5N5QHB4</accession>
<feature type="compositionally biased region" description="Basic and acidic residues" evidence="1">
    <location>
        <begin position="359"/>
        <end position="406"/>
    </location>
</feature>
<dbReference type="Proteomes" id="UP000383932">
    <property type="component" value="Unassembled WGS sequence"/>
</dbReference>
<keyword evidence="2" id="KW-0812">Transmembrane</keyword>
<feature type="transmembrane region" description="Helical" evidence="2">
    <location>
        <begin position="241"/>
        <end position="265"/>
    </location>
</feature>